<evidence type="ECO:0000313" key="2">
    <source>
        <dbReference type="EMBL" id="KAJ8547129.1"/>
    </source>
</evidence>
<evidence type="ECO:0000313" key="3">
    <source>
        <dbReference type="Proteomes" id="UP001152561"/>
    </source>
</evidence>
<sequence>MYSQSSASRYYQIQREIVGVIQGDLDIASYFKRLRRLWDELKTAAFRPTYICGAEPLCNEGQKLVQFFTSLNDTYSNMRSNILMMSHVPTLGKAYSMLLYDENQREIQISAAPFFSDSTSFYAKSNPGYSNFRSNYEKHTPWASSFGSSSRKASSSGTSYISSHGLSTS</sequence>
<name>A0A9Q1RA21_9SOLA</name>
<keyword evidence="3" id="KW-1185">Reference proteome</keyword>
<dbReference type="PANTHER" id="PTHR34222:SF33">
    <property type="entry name" value="RETROTRANSPOSON GAG DOMAIN-CONTAINING PROTEIN"/>
    <property type="match status" value="1"/>
</dbReference>
<dbReference type="Proteomes" id="UP001152561">
    <property type="component" value="Unassembled WGS sequence"/>
</dbReference>
<reference evidence="3" key="1">
    <citation type="journal article" date="2023" name="Proc. Natl. Acad. Sci. U.S.A.">
        <title>Genomic and structural basis for evolution of tropane alkaloid biosynthesis.</title>
        <authorList>
            <person name="Wanga Y.-J."/>
            <person name="Taina T."/>
            <person name="Yua J.-Y."/>
            <person name="Lia J."/>
            <person name="Xua B."/>
            <person name="Chenc J."/>
            <person name="D'Auriad J.C."/>
            <person name="Huanga J.-P."/>
            <person name="Huanga S.-X."/>
        </authorList>
    </citation>
    <scope>NUCLEOTIDE SEQUENCE [LARGE SCALE GENOMIC DNA]</scope>
    <source>
        <strain evidence="3">cv. KIB-2019</strain>
    </source>
</reference>
<organism evidence="2 3">
    <name type="scientific">Anisodus acutangulus</name>
    <dbReference type="NCBI Taxonomy" id="402998"/>
    <lineage>
        <taxon>Eukaryota</taxon>
        <taxon>Viridiplantae</taxon>
        <taxon>Streptophyta</taxon>
        <taxon>Embryophyta</taxon>
        <taxon>Tracheophyta</taxon>
        <taxon>Spermatophyta</taxon>
        <taxon>Magnoliopsida</taxon>
        <taxon>eudicotyledons</taxon>
        <taxon>Gunneridae</taxon>
        <taxon>Pentapetalae</taxon>
        <taxon>asterids</taxon>
        <taxon>lamiids</taxon>
        <taxon>Solanales</taxon>
        <taxon>Solanaceae</taxon>
        <taxon>Solanoideae</taxon>
        <taxon>Hyoscyameae</taxon>
        <taxon>Anisodus</taxon>
    </lineage>
</organism>
<proteinExistence type="predicted"/>
<evidence type="ECO:0000256" key="1">
    <source>
        <dbReference type="SAM" id="MobiDB-lite"/>
    </source>
</evidence>
<accession>A0A9Q1RA21</accession>
<protein>
    <recommendedName>
        <fullName evidence="4">Retrotransposon gag domain-containing protein</fullName>
    </recommendedName>
</protein>
<dbReference type="PANTHER" id="PTHR34222">
    <property type="entry name" value="GAG_PRE-INTEGRS DOMAIN-CONTAINING PROTEIN"/>
    <property type="match status" value="1"/>
</dbReference>
<feature type="compositionally biased region" description="Low complexity" evidence="1">
    <location>
        <begin position="144"/>
        <end position="169"/>
    </location>
</feature>
<dbReference type="OrthoDB" id="1226185at2759"/>
<gene>
    <name evidence="2" type="ORF">K7X08_010715</name>
</gene>
<dbReference type="EMBL" id="JAJAGQ010000012">
    <property type="protein sequence ID" value="KAJ8547129.1"/>
    <property type="molecule type" value="Genomic_DNA"/>
</dbReference>
<feature type="region of interest" description="Disordered" evidence="1">
    <location>
        <begin position="142"/>
        <end position="169"/>
    </location>
</feature>
<dbReference type="AlphaFoldDB" id="A0A9Q1RA21"/>
<evidence type="ECO:0008006" key="4">
    <source>
        <dbReference type="Google" id="ProtNLM"/>
    </source>
</evidence>
<comment type="caution">
    <text evidence="2">The sequence shown here is derived from an EMBL/GenBank/DDBJ whole genome shotgun (WGS) entry which is preliminary data.</text>
</comment>